<dbReference type="GO" id="GO:0070206">
    <property type="term" value="P:protein trimerization"/>
    <property type="evidence" value="ECO:0007669"/>
    <property type="project" value="InterPro"/>
</dbReference>
<evidence type="ECO:0000313" key="6">
    <source>
        <dbReference type="Proteomes" id="UP000076335"/>
    </source>
</evidence>
<comment type="function">
    <text evidence="1">Mediates coordination of peptidoglycan synthesis and outer membrane constriction during cell division.</text>
</comment>
<dbReference type="SUPFAM" id="SSF48452">
    <property type="entry name" value="TPR-like"/>
    <property type="match status" value="1"/>
</dbReference>
<dbReference type="InterPro" id="IPR019734">
    <property type="entry name" value="TPR_rpt"/>
</dbReference>
<keyword evidence="1" id="KW-0574">Periplasm</keyword>
<dbReference type="Proteomes" id="UP000076335">
    <property type="component" value="Unassembled WGS sequence"/>
</dbReference>
<keyword evidence="1" id="KW-0131">Cell cycle</keyword>
<dbReference type="Pfam" id="PF16331">
    <property type="entry name" value="TolA_bind_tri"/>
    <property type="match status" value="1"/>
</dbReference>
<dbReference type="Pfam" id="PF13174">
    <property type="entry name" value="TPR_6"/>
    <property type="match status" value="1"/>
</dbReference>
<dbReference type="Pfam" id="PF13432">
    <property type="entry name" value="TPR_16"/>
    <property type="match status" value="1"/>
</dbReference>
<proteinExistence type="inferred from homology"/>
<feature type="region of interest" description="Disordered" evidence="3">
    <location>
        <begin position="234"/>
        <end position="258"/>
    </location>
</feature>
<accession>A0A154L569</accession>
<dbReference type="InterPro" id="IPR032519">
    <property type="entry name" value="YbgF_tri"/>
</dbReference>
<dbReference type="EMBL" id="LPVY01000012">
    <property type="protein sequence ID" value="KZB64423.1"/>
    <property type="molecule type" value="Genomic_DNA"/>
</dbReference>
<dbReference type="AlphaFoldDB" id="A0A154L569"/>
<dbReference type="InterPro" id="IPR011990">
    <property type="entry name" value="TPR-like_helical_dom_sf"/>
</dbReference>
<reference evidence="5 6" key="1">
    <citation type="submission" date="2015-12" db="EMBL/GenBank/DDBJ databases">
        <title>Genome sequence of Thalassospira lucentensis MCCC 1A02072.</title>
        <authorList>
            <person name="Lu L."/>
            <person name="Lai Q."/>
            <person name="Shao Z."/>
            <person name="Qian P."/>
        </authorList>
    </citation>
    <scope>NUCLEOTIDE SEQUENCE [LARGE SCALE GENOMIC DNA]</scope>
    <source>
        <strain evidence="5 6">MCCC 1A02072</strain>
    </source>
</reference>
<gene>
    <name evidence="1" type="primary">cpoB</name>
    <name evidence="5" type="ORF">AUP42_00455</name>
</gene>
<dbReference type="GO" id="GO:0043093">
    <property type="term" value="P:FtsZ-dependent cytokinesis"/>
    <property type="evidence" value="ECO:0007669"/>
    <property type="project" value="UniProtKB-UniRule"/>
</dbReference>
<protein>
    <recommendedName>
        <fullName evidence="1">Cell division coordinator CpoB</fullName>
    </recommendedName>
</protein>
<name>A0A154L569_9PROT</name>
<keyword evidence="1" id="KW-0132">Cell division</keyword>
<evidence type="ECO:0000256" key="2">
    <source>
        <dbReference type="PROSITE-ProRule" id="PRU00339"/>
    </source>
</evidence>
<comment type="similarity">
    <text evidence="1">Belongs to the CpoB family.</text>
</comment>
<dbReference type="OrthoDB" id="7185608at2"/>
<evidence type="ECO:0000313" key="5">
    <source>
        <dbReference type="EMBL" id="KZB64423.1"/>
    </source>
</evidence>
<dbReference type="Gene3D" id="1.25.40.10">
    <property type="entry name" value="Tetratricopeptide repeat domain"/>
    <property type="match status" value="1"/>
</dbReference>
<dbReference type="PROSITE" id="PS50005">
    <property type="entry name" value="TPR"/>
    <property type="match status" value="1"/>
</dbReference>
<dbReference type="HAMAP" id="MF_02066">
    <property type="entry name" value="CpoB"/>
    <property type="match status" value="1"/>
</dbReference>
<dbReference type="GO" id="GO:0030288">
    <property type="term" value="C:outer membrane-bounded periplasmic space"/>
    <property type="evidence" value="ECO:0007669"/>
    <property type="project" value="UniProtKB-UniRule"/>
</dbReference>
<evidence type="ECO:0000259" key="4">
    <source>
        <dbReference type="Pfam" id="PF16331"/>
    </source>
</evidence>
<dbReference type="NCBIfam" id="TIGR02795">
    <property type="entry name" value="tol_pal_ybgF"/>
    <property type="match status" value="1"/>
</dbReference>
<dbReference type="InterPro" id="IPR034706">
    <property type="entry name" value="CpoB"/>
</dbReference>
<feature type="domain" description="YbgF trimerisation" evidence="4">
    <location>
        <begin position="130"/>
        <end position="183"/>
    </location>
</feature>
<organism evidence="5 6">
    <name type="scientific">Thalassospira lucentensis</name>
    <dbReference type="NCBI Taxonomy" id="168935"/>
    <lineage>
        <taxon>Bacteria</taxon>
        <taxon>Pseudomonadati</taxon>
        <taxon>Pseudomonadota</taxon>
        <taxon>Alphaproteobacteria</taxon>
        <taxon>Rhodospirillales</taxon>
        <taxon>Thalassospiraceae</taxon>
        <taxon>Thalassospira</taxon>
    </lineage>
</organism>
<feature type="repeat" description="TPR" evidence="2">
    <location>
        <begin position="311"/>
        <end position="344"/>
    </location>
</feature>
<dbReference type="InterPro" id="IPR014162">
    <property type="entry name" value="CpoB_C"/>
</dbReference>
<evidence type="ECO:0000256" key="1">
    <source>
        <dbReference type="HAMAP-Rule" id="MF_02066"/>
    </source>
</evidence>
<keyword evidence="1" id="KW-0732">Signal</keyword>
<keyword evidence="2" id="KW-0802">TPR repeat</keyword>
<sequence>MFLDDTGNMMFEITTKDPKMIRVGPKTGYRNDALPPRMSAVAISPTVGGEQGALRRSPIGYLSVFAVTALMGMTVLGSAPVHAQDANMTRQVEQLRNDLDLLQRYVYREGVPSGGVPDSGGASGGSPAAARQQVQINDIERAVTQLTGQIEEFDFRIRKIEDRLERLVSDVDYRLSQLEGGAATGTQTGAVAPSAAAGAAAGAAANNATGSAAQPNTAGAGQRVDDRGTQLFGVIENEGSPPSVPSGPAGTSSAAPARTASAAAGGAALPAGTPEEQYRYAFDLLRRQDFAAAETALAAFVKSHPDNPLAGNAQYWLGETFYVREQYDQAAVAFTEGFQTYPDSSKAADNLLKLGMSLGNLGKNEDACTTFGHLIANFPNASAVVLDRARQERKTRGCS</sequence>
<dbReference type="Gene3D" id="1.20.5.110">
    <property type="match status" value="1"/>
</dbReference>
<feature type="region of interest" description="Disordered" evidence="3">
    <location>
        <begin position="113"/>
        <end position="132"/>
    </location>
</feature>
<comment type="caution">
    <text evidence="5">The sequence shown here is derived from an EMBL/GenBank/DDBJ whole genome shotgun (WGS) entry which is preliminary data.</text>
</comment>
<comment type="subcellular location">
    <subcellularLocation>
        <location evidence="1">Periplasm</location>
    </subcellularLocation>
</comment>
<evidence type="ECO:0000256" key="3">
    <source>
        <dbReference type="SAM" id="MobiDB-lite"/>
    </source>
</evidence>
<feature type="compositionally biased region" description="Low complexity" evidence="3">
    <location>
        <begin position="246"/>
        <end position="258"/>
    </location>
</feature>